<evidence type="ECO:0000313" key="2">
    <source>
        <dbReference type="EMBL" id="QRW17409.1"/>
    </source>
</evidence>
<dbReference type="EMBL" id="CP059659">
    <property type="protein sequence ID" value="QRW17409.1"/>
    <property type="molecule type" value="Genomic_DNA"/>
</dbReference>
<evidence type="ECO:0000256" key="1">
    <source>
        <dbReference type="SAM" id="MobiDB-lite"/>
    </source>
</evidence>
<dbReference type="KEGG" id="rsx:RhiXN_05411"/>
<proteinExistence type="predicted"/>
<name>A0A8H8STC5_9AGAM</name>
<dbReference type="Proteomes" id="UP000650533">
    <property type="component" value="Chromosome 2"/>
</dbReference>
<dbReference type="AlphaFoldDB" id="A0A8H8STC5"/>
<organism evidence="2 3">
    <name type="scientific">Rhizoctonia solani</name>
    <dbReference type="NCBI Taxonomy" id="456999"/>
    <lineage>
        <taxon>Eukaryota</taxon>
        <taxon>Fungi</taxon>
        <taxon>Dikarya</taxon>
        <taxon>Basidiomycota</taxon>
        <taxon>Agaricomycotina</taxon>
        <taxon>Agaricomycetes</taxon>
        <taxon>Cantharellales</taxon>
        <taxon>Ceratobasidiaceae</taxon>
        <taxon>Rhizoctonia</taxon>
    </lineage>
</organism>
<reference evidence="2" key="1">
    <citation type="submission" date="2020-05" db="EMBL/GenBank/DDBJ databases">
        <title>Evolutionary and genomic comparisons of hybrid uninucleate and nonhybrid Rhizoctonia fungi.</title>
        <authorList>
            <person name="Li C."/>
            <person name="Chen X."/>
        </authorList>
    </citation>
    <scope>NUCLEOTIDE SEQUENCE</scope>
    <source>
        <strain evidence="2">AG-1 IA</strain>
    </source>
</reference>
<dbReference type="GeneID" id="67027690"/>
<protein>
    <submittedName>
        <fullName evidence="2">Uncharacterized protein</fullName>
    </submittedName>
</protein>
<feature type="compositionally biased region" description="Pro residues" evidence="1">
    <location>
        <begin position="54"/>
        <end position="85"/>
    </location>
</feature>
<dbReference type="RefSeq" id="XP_043177646.1">
    <property type="nucleotide sequence ID" value="XM_043325227.1"/>
</dbReference>
<sequence>MTPSSAPSFGPYDAKAVRHPIDEPSDIANNQSQLTTGSRITIQKTQQTADLPIQHPPTPPPPPPPSPPLHPPPPSPPPLPPPPPL</sequence>
<feature type="region of interest" description="Disordered" evidence="1">
    <location>
        <begin position="1"/>
        <end position="85"/>
    </location>
</feature>
<gene>
    <name evidence="2" type="ORF">RhiXN_05411</name>
</gene>
<feature type="compositionally biased region" description="Polar residues" evidence="1">
    <location>
        <begin position="27"/>
        <end position="49"/>
    </location>
</feature>
<evidence type="ECO:0000313" key="3">
    <source>
        <dbReference type="Proteomes" id="UP000650533"/>
    </source>
</evidence>
<accession>A0A8H8STC5</accession>